<evidence type="ECO:0000313" key="4">
    <source>
        <dbReference type="Proteomes" id="UP000017640"/>
    </source>
</evidence>
<dbReference type="REBASE" id="71843">
    <property type="entry name" value="S.Ssp71ORF7475P"/>
</dbReference>
<dbReference type="InterPro" id="IPR044946">
    <property type="entry name" value="Restrct_endonuc_typeI_TRD_sf"/>
</dbReference>
<dbReference type="Gene3D" id="3.90.220.20">
    <property type="entry name" value="DNA methylase specificity domains"/>
    <property type="match status" value="1"/>
</dbReference>
<evidence type="ECO:0008006" key="5">
    <source>
        <dbReference type="Google" id="ProtNLM"/>
    </source>
</evidence>
<accession>U5T576</accession>
<dbReference type="AlphaFoldDB" id="U5T576"/>
<dbReference type="GO" id="GO:0009307">
    <property type="term" value="P:DNA restriction-modification system"/>
    <property type="evidence" value="ECO:0007669"/>
    <property type="project" value="UniProtKB-KW"/>
</dbReference>
<dbReference type="EMBL" id="CP005990">
    <property type="protein sequence ID" value="AGY92456.1"/>
    <property type="molecule type" value="Genomic_DNA"/>
</dbReference>
<dbReference type="eggNOG" id="COG0732">
    <property type="taxonomic scope" value="Bacteria"/>
</dbReference>
<sequence>MSIFLSMHLSLMEREIENLGHGSTGQIELSRTAIGDIGVTIPSTELLKKTESLLSSFIERRRLNDLESETLSELRDALLPKLISGELRIPDAEKFLEEAGV</sequence>
<organism evidence="3 4">
    <name type="scientific">Spiribacter curvatus</name>
    <dbReference type="NCBI Taxonomy" id="1335757"/>
    <lineage>
        <taxon>Bacteria</taxon>
        <taxon>Pseudomonadati</taxon>
        <taxon>Pseudomonadota</taxon>
        <taxon>Gammaproteobacteria</taxon>
        <taxon>Chromatiales</taxon>
        <taxon>Ectothiorhodospiraceae</taxon>
        <taxon>Spiribacter</taxon>
    </lineage>
</organism>
<gene>
    <name evidence="3" type="ORF">SPICUR_07470</name>
</gene>
<keyword evidence="4" id="KW-1185">Reference proteome</keyword>
<dbReference type="Proteomes" id="UP000017640">
    <property type="component" value="Chromosome"/>
</dbReference>
<dbReference type="PATRIC" id="fig|1335757.3.peg.1460"/>
<name>U5T576_9GAMM</name>
<dbReference type="KEGG" id="spiu:SPICUR_07470"/>
<dbReference type="SUPFAM" id="SSF116734">
    <property type="entry name" value="DNA methylase specificity domain"/>
    <property type="match status" value="1"/>
</dbReference>
<evidence type="ECO:0000256" key="1">
    <source>
        <dbReference type="ARBA" id="ARBA00022747"/>
    </source>
</evidence>
<evidence type="ECO:0000256" key="2">
    <source>
        <dbReference type="ARBA" id="ARBA00023125"/>
    </source>
</evidence>
<evidence type="ECO:0000313" key="3">
    <source>
        <dbReference type="EMBL" id="AGY92456.1"/>
    </source>
</evidence>
<protein>
    <recommendedName>
        <fullName evidence="5">Type I restriction modification DNA specificity domain-containing protein</fullName>
    </recommendedName>
</protein>
<dbReference type="GO" id="GO:0003677">
    <property type="term" value="F:DNA binding"/>
    <property type="evidence" value="ECO:0007669"/>
    <property type="project" value="UniProtKB-KW"/>
</dbReference>
<proteinExistence type="predicted"/>
<dbReference type="HOGENOM" id="CLU_2289905_0_0_6"/>
<reference evidence="3 4" key="1">
    <citation type="journal article" date="2013" name="BMC Genomics">
        <title>Genomes of "Spiribacter", a streamlined, successful halophilic bacterium.</title>
        <authorList>
            <person name="Lopez-Perez M."/>
            <person name="Ghai R."/>
            <person name="Leon M.J."/>
            <person name="Rodriguez-Olmos A."/>
            <person name="Copa-Patino J.L."/>
            <person name="Soliveri J."/>
            <person name="Sanchez-Porro C."/>
            <person name="Ventosa A."/>
            <person name="Rodriguez-Valera F."/>
        </authorList>
    </citation>
    <scope>NUCLEOTIDE SEQUENCE [LARGE SCALE GENOMIC DNA]</scope>
    <source>
        <strain evidence="3 4">UAH-SP71</strain>
    </source>
</reference>
<dbReference type="STRING" id="1335757.SPICUR_07470"/>
<keyword evidence="1" id="KW-0680">Restriction system</keyword>
<keyword evidence="2" id="KW-0238">DNA-binding</keyword>